<dbReference type="GO" id="GO:0005634">
    <property type="term" value="C:nucleus"/>
    <property type="evidence" value="ECO:0007669"/>
    <property type="project" value="TreeGrafter"/>
</dbReference>
<proteinExistence type="predicted"/>
<dbReference type="SMART" id="SM00238">
    <property type="entry name" value="BIR"/>
    <property type="match status" value="2"/>
</dbReference>
<dbReference type="Proteomes" id="UP000288716">
    <property type="component" value="Unassembled WGS sequence"/>
</dbReference>
<dbReference type="PANTHER" id="PTHR10044:SF139">
    <property type="entry name" value="DEATH-ASSOCIATED INHIBITOR OF APOPTOSIS 2"/>
    <property type="match status" value="1"/>
</dbReference>
<organism evidence="1 2">
    <name type="scientific">Leptotrombidium deliense</name>
    <dbReference type="NCBI Taxonomy" id="299467"/>
    <lineage>
        <taxon>Eukaryota</taxon>
        <taxon>Metazoa</taxon>
        <taxon>Ecdysozoa</taxon>
        <taxon>Arthropoda</taxon>
        <taxon>Chelicerata</taxon>
        <taxon>Arachnida</taxon>
        <taxon>Acari</taxon>
        <taxon>Acariformes</taxon>
        <taxon>Trombidiformes</taxon>
        <taxon>Prostigmata</taxon>
        <taxon>Anystina</taxon>
        <taxon>Parasitengona</taxon>
        <taxon>Trombiculoidea</taxon>
        <taxon>Trombiculidae</taxon>
        <taxon>Leptotrombidium</taxon>
    </lineage>
</organism>
<dbReference type="SUPFAM" id="SSF57924">
    <property type="entry name" value="Inhibitor of apoptosis (IAP) repeat"/>
    <property type="match status" value="2"/>
</dbReference>
<reference evidence="1 2" key="1">
    <citation type="journal article" date="2018" name="Gigascience">
        <title>Genomes of trombidid mites reveal novel predicted allergens and laterally-transferred genes associated with secondary metabolism.</title>
        <authorList>
            <person name="Dong X."/>
            <person name="Chaisiri K."/>
            <person name="Xia D."/>
            <person name="Armstrong S.D."/>
            <person name="Fang Y."/>
            <person name="Donnelly M.J."/>
            <person name="Kadowaki T."/>
            <person name="McGarry J.W."/>
            <person name="Darby A.C."/>
            <person name="Makepeace B.L."/>
        </authorList>
    </citation>
    <scope>NUCLEOTIDE SEQUENCE [LARGE SCALE GENOMIC DNA]</scope>
    <source>
        <strain evidence="1">UoL-UT</strain>
    </source>
</reference>
<dbReference type="PROSITE" id="PS50143">
    <property type="entry name" value="BIR_REPEAT_2"/>
    <property type="match status" value="2"/>
</dbReference>
<dbReference type="Pfam" id="PF00653">
    <property type="entry name" value="BIR"/>
    <property type="match status" value="2"/>
</dbReference>
<name>A0A443SQ19_9ACAR</name>
<comment type="caution">
    <text evidence="1">The sequence shown here is derived from an EMBL/GenBank/DDBJ whole genome shotgun (WGS) entry which is preliminary data.</text>
</comment>
<dbReference type="Gene3D" id="1.10.1170.10">
    <property type="entry name" value="Inhibitor Of Apoptosis Protein (2mihbC-IAP-1), Chain A"/>
    <property type="match status" value="2"/>
</dbReference>
<keyword evidence="2" id="KW-1185">Reference proteome</keyword>
<protein>
    <submittedName>
        <fullName evidence="1">Putative inhibitor of apoptosis-like protein</fullName>
    </submittedName>
</protein>
<dbReference type="GO" id="GO:0061630">
    <property type="term" value="F:ubiquitin protein ligase activity"/>
    <property type="evidence" value="ECO:0007669"/>
    <property type="project" value="TreeGrafter"/>
</dbReference>
<dbReference type="PANTHER" id="PTHR10044">
    <property type="entry name" value="INHIBITOR OF APOPTOSIS"/>
    <property type="match status" value="1"/>
</dbReference>
<sequence>MKNERHRLESFQTGNWPHSFIDPKDLAKAGFFYLLNSDRVQCAFCRGVVCNWEQGDIPLMEHMRHYPRCEFLLEYNVGNVPIDEDPIRGRSGVRMGRDVCGNHHQHNRPPRITVHMDQDKKSKVYSMPMSLNLRELGVRPHQGAKTIQYISYESRLNSFAKWPHTATIKPERLADAGFFYIGKKSNNFLNLNGPLGIGDYVKCYYCDGEKTSKG</sequence>
<dbReference type="EMBL" id="NCKV01000856">
    <property type="protein sequence ID" value="RWS29565.1"/>
    <property type="molecule type" value="Genomic_DNA"/>
</dbReference>
<accession>A0A443SQ19</accession>
<dbReference type="CDD" id="cd00022">
    <property type="entry name" value="BIR"/>
    <property type="match status" value="1"/>
</dbReference>
<evidence type="ECO:0000313" key="2">
    <source>
        <dbReference type="Proteomes" id="UP000288716"/>
    </source>
</evidence>
<dbReference type="InterPro" id="IPR050784">
    <property type="entry name" value="IAP"/>
</dbReference>
<dbReference type="GO" id="GO:0031398">
    <property type="term" value="P:positive regulation of protein ubiquitination"/>
    <property type="evidence" value="ECO:0007669"/>
    <property type="project" value="TreeGrafter"/>
</dbReference>
<dbReference type="STRING" id="299467.A0A443SQ19"/>
<dbReference type="OrthoDB" id="6428517at2759"/>
<dbReference type="GO" id="GO:0051726">
    <property type="term" value="P:regulation of cell cycle"/>
    <property type="evidence" value="ECO:0007669"/>
    <property type="project" value="TreeGrafter"/>
</dbReference>
<dbReference type="GO" id="GO:0005737">
    <property type="term" value="C:cytoplasm"/>
    <property type="evidence" value="ECO:0007669"/>
    <property type="project" value="TreeGrafter"/>
</dbReference>
<evidence type="ECO:0000313" key="1">
    <source>
        <dbReference type="EMBL" id="RWS29565.1"/>
    </source>
</evidence>
<dbReference type="GO" id="GO:0043066">
    <property type="term" value="P:negative regulation of apoptotic process"/>
    <property type="evidence" value="ECO:0007669"/>
    <property type="project" value="TreeGrafter"/>
</dbReference>
<dbReference type="AlphaFoldDB" id="A0A443SQ19"/>
<dbReference type="InterPro" id="IPR001370">
    <property type="entry name" value="BIR_rpt"/>
</dbReference>
<dbReference type="GO" id="GO:0043027">
    <property type="term" value="F:cysteine-type endopeptidase inhibitor activity involved in apoptotic process"/>
    <property type="evidence" value="ECO:0007669"/>
    <property type="project" value="TreeGrafter"/>
</dbReference>
<dbReference type="VEuPathDB" id="VectorBase:LDEU002474"/>
<gene>
    <name evidence="1" type="ORF">B4U80_07682</name>
</gene>